<feature type="chain" id="PRO_5045718532" evidence="2">
    <location>
        <begin position="23"/>
        <end position="290"/>
    </location>
</feature>
<accession>A0ABS6XD95</accession>
<feature type="signal peptide" evidence="2">
    <location>
        <begin position="1"/>
        <end position="22"/>
    </location>
</feature>
<keyword evidence="2" id="KW-0732">Signal</keyword>
<dbReference type="Proteomes" id="UP000774935">
    <property type="component" value="Unassembled WGS sequence"/>
</dbReference>
<dbReference type="EMBL" id="JAHWXQ010000003">
    <property type="protein sequence ID" value="MBW3365929.1"/>
    <property type="molecule type" value="Genomic_DNA"/>
</dbReference>
<evidence type="ECO:0000256" key="1">
    <source>
        <dbReference type="SAM" id="MobiDB-lite"/>
    </source>
</evidence>
<reference evidence="3 4" key="1">
    <citation type="submission" date="2021-07" db="EMBL/GenBank/DDBJ databases">
        <authorList>
            <person name="Kim M.K."/>
        </authorList>
    </citation>
    <scope>NUCLEOTIDE SEQUENCE [LARGE SCALE GENOMIC DNA]</scope>
    <source>
        <strain evidence="3 4">HLY7-15</strain>
    </source>
</reference>
<feature type="region of interest" description="Disordered" evidence="1">
    <location>
        <begin position="179"/>
        <end position="206"/>
    </location>
</feature>
<sequence>MKRLTLALVLLVAPVVIVQSSATTTTKVTATRAGARDIVKEIIDVVGLKPRFELRAANIENAAAVIYNGERYILYNEDFLAAINNAVHTDWGGVSILAHEIGHHLNGHTLSRAGSNPADELEADEFSGFVLRKMGASLAEAQAAINLLSEEHTSATHPGRSYRLASISKGWRNADSQLMASSHGQQPDRNEIVSRSATRQQPQVQRASLDSRNILSRVYFSSIPNEEFYVTKHLQLVHVTSDGARVIGKLSKTNNRNYPYYFESDHLQPLFVTDRGSVVNQQGQRVGYLT</sequence>
<evidence type="ECO:0000313" key="4">
    <source>
        <dbReference type="Proteomes" id="UP000774935"/>
    </source>
</evidence>
<protein>
    <submittedName>
        <fullName evidence="3">Membrane-binding protein</fullName>
    </submittedName>
</protein>
<keyword evidence="4" id="KW-1185">Reference proteome</keyword>
<evidence type="ECO:0000313" key="3">
    <source>
        <dbReference type="EMBL" id="MBW3365929.1"/>
    </source>
</evidence>
<comment type="caution">
    <text evidence="3">The sequence shown here is derived from an EMBL/GenBank/DDBJ whole genome shotgun (WGS) entry which is preliminary data.</text>
</comment>
<feature type="compositionally biased region" description="Polar residues" evidence="1">
    <location>
        <begin position="193"/>
        <end position="206"/>
    </location>
</feature>
<name>A0ABS6XD95_9BACT</name>
<proteinExistence type="predicted"/>
<evidence type="ECO:0000256" key="2">
    <source>
        <dbReference type="SAM" id="SignalP"/>
    </source>
</evidence>
<gene>
    <name evidence="3" type="ORF">KYK27_12785</name>
</gene>
<organism evidence="3 4">
    <name type="scientific">Pontibacter populi</name>
    <dbReference type="NCBI Taxonomy" id="890055"/>
    <lineage>
        <taxon>Bacteria</taxon>
        <taxon>Pseudomonadati</taxon>
        <taxon>Bacteroidota</taxon>
        <taxon>Cytophagia</taxon>
        <taxon>Cytophagales</taxon>
        <taxon>Hymenobacteraceae</taxon>
        <taxon>Pontibacter</taxon>
    </lineage>
</organism>